<dbReference type="EMBL" id="SGJD01001863">
    <property type="protein sequence ID" value="KAB0397936.1"/>
    <property type="molecule type" value="Genomic_DNA"/>
</dbReference>
<dbReference type="SUPFAM" id="SSF53335">
    <property type="entry name" value="S-adenosyl-L-methionine-dependent methyltransferases"/>
    <property type="match status" value="1"/>
</dbReference>
<dbReference type="InterPro" id="IPR049470">
    <property type="entry name" value="TRM61_C"/>
</dbReference>
<evidence type="ECO:0000256" key="4">
    <source>
        <dbReference type="ARBA" id="ARBA00022691"/>
    </source>
</evidence>
<keyword evidence="3" id="KW-0808">Transferase</keyword>
<dbReference type="OrthoDB" id="5585464at2759"/>
<dbReference type="EC" id="2.1.1.220" evidence="1"/>
<dbReference type="PANTHER" id="PTHR12133">
    <property type="entry name" value="TRNA (ADENINE(58)-N(1))-METHYLTRANSFERASE"/>
    <property type="match status" value="1"/>
</dbReference>
<evidence type="ECO:0000256" key="1">
    <source>
        <dbReference type="ARBA" id="ARBA00012796"/>
    </source>
</evidence>
<evidence type="ECO:0000256" key="3">
    <source>
        <dbReference type="ARBA" id="ARBA00022679"/>
    </source>
</evidence>
<dbReference type="GO" id="GO:0030488">
    <property type="term" value="P:tRNA methylation"/>
    <property type="evidence" value="ECO:0007669"/>
    <property type="project" value="InterPro"/>
</dbReference>
<dbReference type="InterPro" id="IPR029063">
    <property type="entry name" value="SAM-dependent_MTases_sf"/>
</dbReference>
<keyword evidence="11" id="KW-1185">Reference proteome</keyword>
<dbReference type="InterPro" id="IPR014816">
    <property type="entry name" value="tRNA_MeTrfase_Gcd14"/>
</dbReference>
<organism evidence="10 11">
    <name type="scientific">Balaenoptera physalus</name>
    <name type="common">Fin whale</name>
    <name type="synonym">Balaena physalus</name>
    <dbReference type="NCBI Taxonomy" id="9770"/>
    <lineage>
        <taxon>Eukaryota</taxon>
        <taxon>Metazoa</taxon>
        <taxon>Chordata</taxon>
        <taxon>Craniata</taxon>
        <taxon>Vertebrata</taxon>
        <taxon>Euteleostomi</taxon>
        <taxon>Mammalia</taxon>
        <taxon>Eutheria</taxon>
        <taxon>Laurasiatheria</taxon>
        <taxon>Artiodactyla</taxon>
        <taxon>Whippomorpha</taxon>
        <taxon>Cetacea</taxon>
        <taxon>Mysticeti</taxon>
        <taxon>Balaenopteridae</taxon>
        <taxon>Balaenoptera</taxon>
    </lineage>
</organism>
<dbReference type="GO" id="GO:0031515">
    <property type="term" value="C:tRNA (m1A) methyltransferase complex"/>
    <property type="evidence" value="ECO:0007669"/>
    <property type="project" value="InterPro"/>
</dbReference>
<keyword evidence="2" id="KW-0489">Methyltransferase</keyword>
<evidence type="ECO:0000256" key="5">
    <source>
        <dbReference type="ARBA" id="ARBA00022694"/>
    </source>
</evidence>
<dbReference type="FunFam" id="3.40.50.150:FF:000181">
    <property type="entry name" value="tRNA (Adenine(58)-N(1))-methyltransferase, mitochondrial isoform X4"/>
    <property type="match status" value="1"/>
</dbReference>
<dbReference type="CDD" id="cd02440">
    <property type="entry name" value="AdoMet_MTases"/>
    <property type="match status" value="1"/>
</dbReference>
<feature type="compositionally biased region" description="Basic and acidic residues" evidence="7">
    <location>
        <begin position="111"/>
        <end position="126"/>
    </location>
</feature>
<proteinExistence type="predicted"/>
<accession>A0A643CCI6</accession>
<dbReference type="FunFam" id="3.10.330.20:FF:000003">
    <property type="entry name" value="tRNA (Adenine(58)-N(1))-methyltransferase, mitochondrial isoform X1"/>
    <property type="match status" value="1"/>
</dbReference>
<evidence type="ECO:0000256" key="6">
    <source>
        <dbReference type="ARBA" id="ARBA00048481"/>
    </source>
</evidence>
<comment type="catalytic activity">
    <reaction evidence="6">
        <text>an adenosine in mRNA + S-adenosyl-L-methionine = an N(1)-methyladenosine in mRNA + S-adenosyl-L-homocysteine + H(+)</text>
        <dbReference type="Rhea" id="RHEA:55392"/>
        <dbReference type="Rhea" id="RHEA-COMP:12414"/>
        <dbReference type="Rhea" id="RHEA-COMP:12415"/>
        <dbReference type="ChEBI" id="CHEBI:15378"/>
        <dbReference type="ChEBI" id="CHEBI:57856"/>
        <dbReference type="ChEBI" id="CHEBI:59789"/>
        <dbReference type="ChEBI" id="CHEBI:74411"/>
        <dbReference type="ChEBI" id="CHEBI:74491"/>
    </reaction>
</comment>
<dbReference type="PANTHER" id="PTHR12133:SF1">
    <property type="entry name" value="TRNA (ADENINE(58)-N(1))-METHYLTRANSFERASE, MITOCHONDRIAL"/>
    <property type="match status" value="1"/>
</dbReference>
<dbReference type="GO" id="GO:0160107">
    <property type="term" value="F:tRNA (adenine(58)-N1)-methyltransferase activity"/>
    <property type="evidence" value="ECO:0007669"/>
    <property type="project" value="UniProtKB-EC"/>
</dbReference>
<evidence type="ECO:0000256" key="2">
    <source>
        <dbReference type="ARBA" id="ARBA00022603"/>
    </source>
</evidence>
<keyword evidence="4" id="KW-0949">S-adenosyl-L-methionine</keyword>
<evidence type="ECO:0000256" key="7">
    <source>
        <dbReference type="SAM" id="MobiDB-lite"/>
    </source>
</evidence>
<dbReference type="Gene3D" id="3.40.50.150">
    <property type="entry name" value="Vaccinia Virus protein VP39"/>
    <property type="match status" value="1"/>
</dbReference>
<feature type="domain" description="TR61B FKBP-like" evidence="9">
    <location>
        <begin position="172"/>
        <end position="225"/>
    </location>
</feature>
<dbReference type="AlphaFoldDB" id="A0A643CCI6"/>
<comment type="caution">
    <text evidence="10">The sequence shown here is derived from an EMBL/GenBank/DDBJ whole genome shotgun (WGS) entry which is preliminary data.</text>
</comment>
<feature type="domain" description="tRNA (adenine(58)-N(1))-methyltransferase catalytic subunit TRM61 C-terminal" evidence="8">
    <location>
        <begin position="277"/>
        <end position="443"/>
    </location>
</feature>
<evidence type="ECO:0000259" key="9">
    <source>
        <dbReference type="Pfam" id="PF21985"/>
    </source>
</evidence>
<gene>
    <name evidence="10" type="ORF">E2I00_016645</name>
</gene>
<keyword evidence="5" id="KW-0819">tRNA processing</keyword>
<evidence type="ECO:0000313" key="10">
    <source>
        <dbReference type="EMBL" id="KAB0397936.1"/>
    </source>
</evidence>
<evidence type="ECO:0000313" key="11">
    <source>
        <dbReference type="Proteomes" id="UP000437017"/>
    </source>
</evidence>
<feature type="non-terminal residue" evidence="10">
    <location>
        <position position="1"/>
    </location>
</feature>
<dbReference type="GO" id="GO:0005739">
    <property type="term" value="C:mitochondrion"/>
    <property type="evidence" value="ECO:0007669"/>
    <property type="project" value="TreeGrafter"/>
</dbReference>
<evidence type="ECO:0000259" key="8">
    <source>
        <dbReference type="Pfam" id="PF08704"/>
    </source>
</evidence>
<name>A0A643CCI6_BALPH</name>
<dbReference type="Proteomes" id="UP000437017">
    <property type="component" value="Unassembled WGS sequence"/>
</dbReference>
<protein>
    <recommendedName>
        <fullName evidence="1">tRNA (adenine(58)-N(1))-methyltransferase</fullName>
        <ecNumber evidence="1">2.1.1.220</ecNumber>
    </recommendedName>
</protein>
<dbReference type="Gene3D" id="3.10.330.20">
    <property type="match status" value="1"/>
</dbReference>
<reference evidence="10 11" key="1">
    <citation type="journal article" date="2019" name="PLoS ONE">
        <title>Genomic analyses reveal an absence of contemporary introgressive admixture between fin whales and blue whales, despite known hybrids.</title>
        <authorList>
            <person name="Westbury M.V."/>
            <person name="Petersen B."/>
            <person name="Lorenzen E.D."/>
        </authorList>
    </citation>
    <scope>NUCLEOTIDE SEQUENCE [LARGE SCALE GENOMIC DNA]</scope>
    <source>
        <strain evidence="10">FinWhale-01</strain>
    </source>
</reference>
<feature type="region of interest" description="Disordered" evidence="7">
    <location>
        <begin position="1"/>
        <end position="22"/>
    </location>
</feature>
<dbReference type="Pfam" id="PF08704">
    <property type="entry name" value="GCD14"/>
    <property type="match status" value="1"/>
</dbReference>
<sequence length="530" mass="58924">GKWAPARERDSLPGQLRNEDLTDPRAANSAAAPLHGTQALGGASALRHSPATAPARVVMLSTRRLGLVLLPLRRPRRCPGFGTCPFLRCLGQEPFERARLLCCKFSPRNARDEEGEREAAQRKAPDAESPPSLPPRGSGGPSLPALAQSATKDDELHVSSSCSTTREVPFRAGELILAETGKRETQFKKLFTLSNAGHLTSSWGPVPFSEIVGKFPGQILRSSSGKHFMLRRPALEDYVLLMQRGPAITCPKVMRWELGSYWFHQEQNGCSTTDLINDMNMILLMMNIHPGDTVLEAGSGSGGMSLFLSKAVGSLGRVISFEIRKDHHELAKKNYKHWRDSWKMSHVEEWPDNVDFIHKDILGATEDIKSLTFDAVALDMLNPQVALPVLYPNLKQGGVCAVYLANITQVIELLDGIRICELALSCEKISEVIVRDWLVCLAKQKNGILPQKVEPKINTDLQLHSQKKIRIEGEMFQEDEDLYTGKLVIQVSNFFMLYYMVFSSHNCNDLNFSSPQISFSCQVEEVQTTT</sequence>
<dbReference type="Pfam" id="PF21985">
    <property type="entry name" value="TR61B_FKBP-like"/>
    <property type="match status" value="1"/>
</dbReference>
<dbReference type="PROSITE" id="PS51620">
    <property type="entry name" value="SAM_TRM61"/>
    <property type="match status" value="1"/>
</dbReference>
<dbReference type="InterPro" id="IPR054151">
    <property type="entry name" value="TR61B_FKBP-like"/>
</dbReference>
<feature type="region of interest" description="Disordered" evidence="7">
    <location>
        <begin position="111"/>
        <end position="161"/>
    </location>
</feature>